<dbReference type="Pfam" id="PF12625">
    <property type="entry name" value="Arabinose_bd"/>
    <property type="match status" value="1"/>
</dbReference>
<evidence type="ECO:0000313" key="7">
    <source>
        <dbReference type="Proteomes" id="UP001165283"/>
    </source>
</evidence>
<dbReference type="InterPro" id="IPR032687">
    <property type="entry name" value="AraC-type_N"/>
</dbReference>
<protein>
    <submittedName>
        <fullName evidence="6">Helix-turn-helix transcriptional regulator</fullName>
    </submittedName>
</protein>
<name>A0ABT1ACT8_9PSEU</name>
<dbReference type="EMBL" id="JAGSOV010000094">
    <property type="protein sequence ID" value="MCO1660818.1"/>
    <property type="molecule type" value="Genomic_DNA"/>
</dbReference>
<evidence type="ECO:0000256" key="3">
    <source>
        <dbReference type="ARBA" id="ARBA00023163"/>
    </source>
</evidence>
<dbReference type="InterPro" id="IPR018060">
    <property type="entry name" value="HTH_AraC"/>
</dbReference>
<accession>A0ABT1ACT8</accession>
<evidence type="ECO:0000259" key="5">
    <source>
        <dbReference type="PROSITE" id="PS01124"/>
    </source>
</evidence>
<evidence type="ECO:0000256" key="1">
    <source>
        <dbReference type="ARBA" id="ARBA00023015"/>
    </source>
</evidence>
<feature type="domain" description="HTH araC/xylS-type" evidence="5">
    <location>
        <begin position="116"/>
        <end position="214"/>
    </location>
</feature>
<evidence type="ECO:0000256" key="2">
    <source>
        <dbReference type="ARBA" id="ARBA00023125"/>
    </source>
</evidence>
<sequence length="226" mass="24738">MPNVAERLTAAWGRAFSVVEDPEGARQVVGLRVHADAGQAEHGLLAVHHALLRLAGDYGPRSVDLPVGPARDEHQYSETFGAKVRFRRSQALLRLPAGVLAGAAFRPATDRSDLAWRVRSLLTERLGRESTALANVSRTIAVHPRTLQRSLADEGLSFGEILDCVRRQQARSYLLDTDLPLAEISARLGFAEQAVFSRCARRWWGAAPSRMRPPPAGEQPVPAEGR</sequence>
<dbReference type="RefSeq" id="WP_252446355.1">
    <property type="nucleotide sequence ID" value="NZ_JAGSOV010000094.1"/>
</dbReference>
<dbReference type="PANTHER" id="PTHR47894">
    <property type="entry name" value="HTH-TYPE TRANSCRIPTIONAL REGULATOR GADX"/>
    <property type="match status" value="1"/>
</dbReference>
<feature type="region of interest" description="Disordered" evidence="4">
    <location>
        <begin position="207"/>
        <end position="226"/>
    </location>
</feature>
<gene>
    <name evidence="6" type="ORF">KDL28_37805</name>
</gene>
<reference evidence="6" key="1">
    <citation type="submission" date="2021-04" db="EMBL/GenBank/DDBJ databases">
        <title>Pseudonocardia sp. nov., isolated from sandy soil of mangrove forest.</title>
        <authorList>
            <person name="Zan Z."/>
            <person name="Huang R."/>
            <person name="Liu W."/>
        </authorList>
    </citation>
    <scope>NUCLEOTIDE SEQUENCE</scope>
    <source>
        <strain evidence="6">S2-4</strain>
    </source>
</reference>
<evidence type="ECO:0000256" key="4">
    <source>
        <dbReference type="SAM" id="MobiDB-lite"/>
    </source>
</evidence>
<dbReference type="PANTHER" id="PTHR47894:SF4">
    <property type="entry name" value="HTH-TYPE TRANSCRIPTIONAL REGULATOR GADX"/>
    <property type="match status" value="1"/>
</dbReference>
<keyword evidence="2" id="KW-0238">DNA-binding</keyword>
<keyword evidence="1" id="KW-0805">Transcription regulation</keyword>
<dbReference type="SUPFAM" id="SSF46689">
    <property type="entry name" value="Homeodomain-like"/>
    <property type="match status" value="1"/>
</dbReference>
<proteinExistence type="predicted"/>
<comment type="caution">
    <text evidence="6">The sequence shown here is derived from an EMBL/GenBank/DDBJ whole genome shotgun (WGS) entry which is preliminary data.</text>
</comment>
<organism evidence="6 7">
    <name type="scientific">Pseudonocardia humida</name>
    <dbReference type="NCBI Taxonomy" id="2800819"/>
    <lineage>
        <taxon>Bacteria</taxon>
        <taxon>Bacillati</taxon>
        <taxon>Actinomycetota</taxon>
        <taxon>Actinomycetes</taxon>
        <taxon>Pseudonocardiales</taxon>
        <taxon>Pseudonocardiaceae</taxon>
        <taxon>Pseudonocardia</taxon>
    </lineage>
</organism>
<evidence type="ECO:0000313" key="6">
    <source>
        <dbReference type="EMBL" id="MCO1660818.1"/>
    </source>
</evidence>
<keyword evidence="7" id="KW-1185">Reference proteome</keyword>
<dbReference type="InterPro" id="IPR009057">
    <property type="entry name" value="Homeodomain-like_sf"/>
</dbReference>
<keyword evidence="3" id="KW-0804">Transcription</keyword>
<dbReference type="Gene3D" id="1.10.10.60">
    <property type="entry name" value="Homeodomain-like"/>
    <property type="match status" value="1"/>
</dbReference>
<dbReference type="SMART" id="SM00342">
    <property type="entry name" value="HTH_ARAC"/>
    <property type="match status" value="1"/>
</dbReference>
<dbReference type="Proteomes" id="UP001165283">
    <property type="component" value="Unassembled WGS sequence"/>
</dbReference>
<dbReference type="Pfam" id="PF12833">
    <property type="entry name" value="HTH_18"/>
    <property type="match status" value="1"/>
</dbReference>
<dbReference type="PROSITE" id="PS01124">
    <property type="entry name" value="HTH_ARAC_FAMILY_2"/>
    <property type="match status" value="1"/>
</dbReference>